<dbReference type="InterPro" id="IPR025110">
    <property type="entry name" value="AMP-bd_C"/>
</dbReference>
<organism evidence="3 4">
    <name type="scientific">Microbacterium schleiferi</name>
    <dbReference type="NCBI Taxonomy" id="69362"/>
    <lineage>
        <taxon>Bacteria</taxon>
        <taxon>Bacillati</taxon>
        <taxon>Actinomycetota</taxon>
        <taxon>Actinomycetes</taxon>
        <taxon>Micrococcales</taxon>
        <taxon>Microbacteriaceae</taxon>
        <taxon>Microbacterium</taxon>
    </lineage>
</organism>
<sequence>MATLRDALAEAPGTGSEPAVIVETSGSSGYPKSVVLPISALRASAEATAERIGSGSWVLALEPTYVAGLQVLVRSILAGATPTVIPASFTPDQFVDAAGTTDAPRYTSLVPAQLTRLLDAAVGDPDVADCLRGFAAILVGGQALPGAEADRAAALGVRIVRTYGSSETSGGCVYDGVPLAGVSVRVEEGEVQISGPVLASGYLDDDQRTAQAFVTDADGNRWYRTGDVGEFDGALRVTGRRDNVIVSGGVNVSLDRVERVVRTVPGLEAAVVVPVADAHWGEASVIVVEGNLAAATTDDALVEARRRVEREIGAPARPREILTLARMPLLPSGKPDRVRLRAQIPTL</sequence>
<dbReference type="InterPro" id="IPR045851">
    <property type="entry name" value="AMP-bd_C_sf"/>
</dbReference>
<dbReference type="Gene3D" id="3.30.300.30">
    <property type="match status" value="1"/>
</dbReference>
<dbReference type="PANTHER" id="PTHR43767:SF1">
    <property type="entry name" value="NONRIBOSOMAL PEPTIDE SYNTHASE PES1 (EUROFUNG)-RELATED"/>
    <property type="match status" value="1"/>
</dbReference>
<dbReference type="SUPFAM" id="SSF56801">
    <property type="entry name" value="Acetyl-CoA synthetase-like"/>
    <property type="match status" value="1"/>
</dbReference>
<dbReference type="InterPro" id="IPR000873">
    <property type="entry name" value="AMP-dep_synth/lig_dom"/>
</dbReference>
<proteinExistence type="predicted"/>
<dbReference type="InterPro" id="IPR042099">
    <property type="entry name" value="ANL_N_sf"/>
</dbReference>
<reference evidence="3 4" key="1">
    <citation type="submission" date="2024-01" db="EMBL/GenBank/DDBJ databases">
        <title>the genome sequence of strain Microbacterium schleiferi NBRC 15075.</title>
        <authorList>
            <person name="Ding Y."/>
            <person name="Zhang G."/>
        </authorList>
    </citation>
    <scope>NUCLEOTIDE SEQUENCE [LARGE SCALE GENOMIC DNA]</scope>
    <source>
        <strain evidence="3 4">NBRC 15075</strain>
    </source>
</reference>
<evidence type="ECO:0000313" key="4">
    <source>
        <dbReference type="Proteomes" id="UP001351900"/>
    </source>
</evidence>
<comment type="caution">
    <text evidence="3">The sequence shown here is derived from an EMBL/GenBank/DDBJ whole genome shotgun (WGS) entry which is preliminary data.</text>
</comment>
<dbReference type="Pfam" id="PF13193">
    <property type="entry name" value="AMP-binding_C"/>
    <property type="match status" value="1"/>
</dbReference>
<feature type="domain" description="AMP-dependent synthetase/ligase" evidence="1">
    <location>
        <begin position="12"/>
        <end position="203"/>
    </location>
</feature>
<protein>
    <submittedName>
        <fullName evidence="3">AMP-binding protein</fullName>
    </submittedName>
</protein>
<keyword evidence="4" id="KW-1185">Reference proteome</keyword>
<dbReference type="EMBL" id="JAZHOV010000008">
    <property type="protein sequence ID" value="MEF2256165.1"/>
    <property type="molecule type" value="Genomic_DNA"/>
</dbReference>
<dbReference type="InterPro" id="IPR050237">
    <property type="entry name" value="ATP-dep_AMP-bd_enzyme"/>
</dbReference>
<dbReference type="PANTHER" id="PTHR43767">
    <property type="entry name" value="LONG-CHAIN-FATTY-ACID--COA LIGASE"/>
    <property type="match status" value="1"/>
</dbReference>
<feature type="domain" description="AMP-binding enzyme C-terminal" evidence="2">
    <location>
        <begin position="257"/>
        <end position="334"/>
    </location>
</feature>
<name>A0ABU7VA43_9MICO</name>
<evidence type="ECO:0000259" key="2">
    <source>
        <dbReference type="Pfam" id="PF13193"/>
    </source>
</evidence>
<dbReference type="Pfam" id="PF00501">
    <property type="entry name" value="AMP-binding"/>
    <property type="match status" value="1"/>
</dbReference>
<accession>A0ABU7VA43</accession>
<gene>
    <name evidence="3" type="ORF">V2V91_13625</name>
</gene>
<dbReference type="Gene3D" id="3.40.50.12780">
    <property type="entry name" value="N-terminal domain of ligase-like"/>
    <property type="match status" value="1"/>
</dbReference>
<evidence type="ECO:0000259" key="1">
    <source>
        <dbReference type="Pfam" id="PF00501"/>
    </source>
</evidence>
<dbReference type="RefSeq" id="WP_331792253.1">
    <property type="nucleotide sequence ID" value="NZ_BAAAUO010000001.1"/>
</dbReference>
<dbReference type="Proteomes" id="UP001351900">
    <property type="component" value="Unassembled WGS sequence"/>
</dbReference>
<evidence type="ECO:0000313" key="3">
    <source>
        <dbReference type="EMBL" id="MEF2256165.1"/>
    </source>
</evidence>